<sequence>MRKNITHLLTGLILLLASISSQADHLRAHLLLSARLDGAQEVPAVNTSALGVASFTLNATRDTLFMNATFNGLSGAITMAHLHNGRPGVAGPPVIDLFRFVRGSQLRGFLTGPTDLTPARLRALLAGQYYINIHTAANPNGEIRGQVQLESDIQYIAGLDGDQEVPPVSTDAFGIGIFTLSQDKTKLKFQATATDLSGPITMAHFHTGAFGTVGPPVVDLLPFVSGNTVSGEITPNAAFITALEAGNIYINFHTAANPNGEIRGQLFSEAGRYLNLDGRLDGAQVVPAVTTTARATMNLSLTPTLDTLYVNAVANGLSGPITGALFAIAPAGQPYTSTTVRYNLTPLVEGNILNAGLLVSPANVAALLRGDFNLMLTTAANPTGEIRGQAYRLAREGYTFSMNGSQERPTPNTSAGYGSGFVSMDRDQSNVHFNMVWGGLTGPVTVGHFHTGLINQSGGVVFDLAPFFNPTGGAAVSAEGFWQTTGNAAPNTAANFTARRALQFRRDSIYANIHTNMYPGGEIRGQVFRGARNLSVILSNGPSALVAETFGYYPNPFRDELTLSFESRASGTATVNVADLLGRTVATKSVLVRVGANQPRLELPGIAPGVYLVTVDIAGSRLVSRVVKE</sequence>
<dbReference type="NCBIfam" id="TIGR04183">
    <property type="entry name" value="Por_Secre_tail"/>
    <property type="match status" value="1"/>
</dbReference>
<feature type="domain" description="CHRD" evidence="2">
    <location>
        <begin position="28"/>
        <end position="152"/>
    </location>
</feature>
<dbReference type="PROSITE" id="PS50933">
    <property type="entry name" value="CHRD"/>
    <property type="match status" value="2"/>
</dbReference>
<gene>
    <name evidence="3" type="ORF">MTX78_09250</name>
</gene>
<dbReference type="Pfam" id="PF18962">
    <property type="entry name" value="Por_Secre_tail"/>
    <property type="match status" value="1"/>
</dbReference>
<keyword evidence="4" id="KW-1185">Reference proteome</keyword>
<dbReference type="InterPro" id="IPR010895">
    <property type="entry name" value="CHRD"/>
</dbReference>
<organism evidence="3 4">
    <name type="scientific">Hymenobacter tibetensis</name>
    <dbReference type="NCBI Taxonomy" id="497967"/>
    <lineage>
        <taxon>Bacteria</taxon>
        <taxon>Pseudomonadati</taxon>
        <taxon>Bacteroidota</taxon>
        <taxon>Cytophagia</taxon>
        <taxon>Cytophagales</taxon>
        <taxon>Hymenobacteraceae</taxon>
        <taxon>Hymenobacter</taxon>
    </lineage>
</organism>
<dbReference type="InterPro" id="IPR026444">
    <property type="entry name" value="Secre_tail"/>
</dbReference>
<evidence type="ECO:0000313" key="4">
    <source>
        <dbReference type="Proteomes" id="UP000831113"/>
    </source>
</evidence>
<dbReference type="SMART" id="SM00754">
    <property type="entry name" value="CHRD"/>
    <property type="match status" value="4"/>
</dbReference>
<reference evidence="3 4" key="1">
    <citation type="submission" date="2022-03" db="EMBL/GenBank/DDBJ databases">
        <title>Hymenobactersp. isolated from the air.</title>
        <authorList>
            <person name="Won M."/>
            <person name="Kwon S.-W."/>
        </authorList>
    </citation>
    <scope>NUCLEOTIDE SEQUENCE [LARGE SCALE GENOMIC DNA]</scope>
    <source>
        <strain evidence="3 4">KACC 21982</strain>
    </source>
</reference>
<proteinExistence type="predicted"/>
<dbReference type="PANTHER" id="PTHR46526">
    <property type="entry name" value="CHORDIN"/>
    <property type="match status" value="1"/>
</dbReference>
<feature type="domain" description="CHRD" evidence="2">
    <location>
        <begin position="394"/>
        <end position="532"/>
    </location>
</feature>
<evidence type="ECO:0000256" key="1">
    <source>
        <dbReference type="SAM" id="SignalP"/>
    </source>
</evidence>
<evidence type="ECO:0000259" key="2">
    <source>
        <dbReference type="PROSITE" id="PS50933"/>
    </source>
</evidence>
<dbReference type="InterPro" id="IPR052278">
    <property type="entry name" value="Chordin-like_regulators"/>
</dbReference>
<dbReference type="RefSeq" id="WP_243801955.1">
    <property type="nucleotide sequence ID" value="NZ_CP094669.1"/>
</dbReference>
<evidence type="ECO:0000313" key="3">
    <source>
        <dbReference type="EMBL" id="UOG76771.1"/>
    </source>
</evidence>
<feature type="chain" id="PRO_5046525253" evidence="1">
    <location>
        <begin position="24"/>
        <end position="629"/>
    </location>
</feature>
<dbReference type="Proteomes" id="UP000831113">
    <property type="component" value="Chromosome"/>
</dbReference>
<feature type="signal peptide" evidence="1">
    <location>
        <begin position="1"/>
        <end position="23"/>
    </location>
</feature>
<dbReference type="PANTHER" id="PTHR46526:SF1">
    <property type="entry name" value="CHORDIN"/>
    <property type="match status" value="1"/>
</dbReference>
<accession>A0ABY4D396</accession>
<dbReference type="Pfam" id="PF07452">
    <property type="entry name" value="CHRD"/>
    <property type="match status" value="4"/>
</dbReference>
<protein>
    <submittedName>
        <fullName evidence="3">CHRD domain-containing protein</fullName>
    </submittedName>
</protein>
<name>A0ABY4D396_9BACT</name>
<keyword evidence="1" id="KW-0732">Signal</keyword>
<dbReference type="EMBL" id="CP094669">
    <property type="protein sequence ID" value="UOG76771.1"/>
    <property type="molecule type" value="Genomic_DNA"/>
</dbReference>